<gene>
    <name evidence="1" type="ORF">F4820DRAFT_451129</name>
</gene>
<sequence>MPKSLGGTAQIRTNVSLNITHLASQSDPSVPLVSIFSPAIWHPESSQQQQQLEPAPLPLPRPRPSLQVYYTAPDAADPARLTSAARALEAKVLAERHEGRDPAECDRLDVYGMPFSDSGGAGGVVVNACVEHQRREIASRNGDKDWYIQRYDVGGISALVAEGAEVGLSVVFFDAVTVNQEDSGGGGGGSSRDFWERRAGSVEEEEVLIRKLKAELNWQHSASQFD</sequence>
<protein>
    <submittedName>
        <fullName evidence="1">Uncharacterized protein</fullName>
    </submittedName>
</protein>
<name>A0ACB9YT67_9PEZI</name>
<evidence type="ECO:0000313" key="2">
    <source>
        <dbReference type="Proteomes" id="UP001497700"/>
    </source>
</evidence>
<reference evidence="1 2" key="1">
    <citation type="journal article" date="2022" name="New Phytol.">
        <title>Ecological generalism drives hyperdiversity of secondary metabolite gene clusters in xylarialean endophytes.</title>
        <authorList>
            <person name="Franco M.E.E."/>
            <person name="Wisecaver J.H."/>
            <person name="Arnold A.E."/>
            <person name="Ju Y.M."/>
            <person name="Slot J.C."/>
            <person name="Ahrendt S."/>
            <person name="Moore L.P."/>
            <person name="Eastman K.E."/>
            <person name="Scott K."/>
            <person name="Konkel Z."/>
            <person name="Mondo S.J."/>
            <person name="Kuo A."/>
            <person name="Hayes R.D."/>
            <person name="Haridas S."/>
            <person name="Andreopoulos B."/>
            <person name="Riley R."/>
            <person name="LaButti K."/>
            <person name="Pangilinan J."/>
            <person name="Lipzen A."/>
            <person name="Amirebrahimi M."/>
            <person name="Yan J."/>
            <person name="Adam C."/>
            <person name="Keymanesh K."/>
            <person name="Ng V."/>
            <person name="Louie K."/>
            <person name="Northen T."/>
            <person name="Drula E."/>
            <person name="Henrissat B."/>
            <person name="Hsieh H.M."/>
            <person name="Youens-Clark K."/>
            <person name="Lutzoni F."/>
            <person name="Miadlikowska J."/>
            <person name="Eastwood D.C."/>
            <person name="Hamelin R.C."/>
            <person name="Grigoriev I.V."/>
            <person name="U'Ren J.M."/>
        </authorList>
    </citation>
    <scope>NUCLEOTIDE SEQUENCE [LARGE SCALE GENOMIC DNA]</scope>
    <source>
        <strain evidence="1 2">CBS 119005</strain>
    </source>
</reference>
<comment type="caution">
    <text evidence="1">The sequence shown here is derived from an EMBL/GenBank/DDBJ whole genome shotgun (WGS) entry which is preliminary data.</text>
</comment>
<dbReference type="EMBL" id="MU393529">
    <property type="protein sequence ID" value="KAI4862301.1"/>
    <property type="molecule type" value="Genomic_DNA"/>
</dbReference>
<organism evidence="1 2">
    <name type="scientific">Hypoxylon rubiginosum</name>
    <dbReference type="NCBI Taxonomy" id="110542"/>
    <lineage>
        <taxon>Eukaryota</taxon>
        <taxon>Fungi</taxon>
        <taxon>Dikarya</taxon>
        <taxon>Ascomycota</taxon>
        <taxon>Pezizomycotina</taxon>
        <taxon>Sordariomycetes</taxon>
        <taxon>Xylariomycetidae</taxon>
        <taxon>Xylariales</taxon>
        <taxon>Hypoxylaceae</taxon>
        <taxon>Hypoxylon</taxon>
    </lineage>
</organism>
<evidence type="ECO:0000313" key="1">
    <source>
        <dbReference type="EMBL" id="KAI4862301.1"/>
    </source>
</evidence>
<accession>A0ACB9YT67</accession>
<dbReference type="Proteomes" id="UP001497700">
    <property type="component" value="Unassembled WGS sequence"/>
</dbReference>
<keyword evidence="2" id="KW-1185">Reference proteome</keyword>
<proteinExistence type="predicted"/>